<evidence type="ECO:0000313" key="2">
    <source>
        <dbReference type="EMBL" id="SEA62365.1"/>
    </source>
</evidence>
<keyword evidence="1" id="KW-1133">Transmembrane helix</keyword>
<protein>
    <submittedName>
        <fullName evidence="2">Uncharacterized protein</fullName>
    </submittedName>
</protein>
<name>A0A1H4CPN1_9BACT</name>
<dbReference type="AlphaFoldDB" id="A0A1H4CPN1"/>
<accession>A0A1H4CPN1</accession>
<evidence type="ECO:0000256" key="1">
    <source>
        <dbReference type="SAM" id="Phobius"/>
    </source>
</evidence>
<evidence type="ECO:0000313" key="3">
    <source>
        <dbReference type="Proteomes" id="UP000199041"/>
    </source>
</evidence>
<feature type="transmembrane region" description="Helical" evidence="1">
    <location>
        <begin position="17"/>
        <end position="34"/>
    </location>
</feature>
<dbReference type="Proteomes" id="UP000199041">
    <property type="component" value="Unassembled WGS sequence"/>
</dbReference>
<keyword evidence="1" id="KW-0812">Transmembrane</keyword>
<keyword evidence="1" id="KW-0472">Membrane</keyword>
<gene>
    <name evidence="2" type="ORF">SAMN05192529_13430</name>
</gene>
<keyword evidence="3" id="KW-1185">Reference proteome</keyword>
<reference evidence="2 3" key="1">
    <citation type="submission" date="2016-10" db="EMBL/GenBank/DDBJ databases">
        <authorList>
            <person name="de Groot N.N."/>
        </authorList>
    </citation>
    <scope>NUCLEOTIDE SEQUENCE [LARGE SCALE GENOMIC DNA]</scope>
    <source>
        <strain evidence="2 3">Vu-144</strain>
    </source>
</reference>
<organism evidence="2 3">
    <name type="scientific">Arachidicoccus rhizosphaerae</name>
    <dbReference type="NCBI Taxonomy" id="551991"/>
    <lineage>
        <taxon>Bacteria</taxon>
        <taxon>Pseudomonadati</taxon>
        <taxon>Bacteroidota</taxon>
        <taxon>Chitinophagia</taxon>
        <taxon>Chitinophagales</taxon>
        <taxon>Chitinophagaceae</taxon>
        <taxon>Arachidicoccus</taxon>
    </lineage>
</organism>
<sequence>MQKNAKNSEEKLQLNDYYLFIIYINRIFVAALNVKKPV</sequence>
<proteinExistence type="predicted"/>
<dbReference type="EMBL" id="FNQY01000034">
    <property type="protein sequence ID" value="SEA62365.1"/>
    <property type="molecule type" value="Genomic_DNA"/>
</dbReference>